<evidence type="ECO:0000256" key="11">
    <source>
        <dbReference type="ARBA" id="ARBA00023118"/>
    </source>
</evidence>
<feature type="region of interest" description="Disordered" evidence="17">
    <location>
        <begin position="272"/>
        <end position="296"/>
    </location>
</feature>
<dbReference type="AlphaFoldDB" id="A0A2K5PCY6"/>
<name>A0A2K5PCY6_CEBIM</name>
<dbReference type="SUPFAM" id="SSF46785">
    <property type="entry name" value="Winged helix' DNA-binding domain"/>
    <property type="match status" value="2"/>
</dbReference>
<dbReference type="GO" id="GO:0005634">
    <property type="term" value="C:nucleus"/>
    <property type="evidence" value="ECO:0007669"/>
    <property type="project" value="UniProtKB-SubCell"/>
</dbReference>
<dbReference type="FunFam" id="1.10.10.10:FF:000466">
    <property type="entry name" value="Z-DNA binding protein 1"/>
    <property type="match status" value="1"/>
</dbReference>
<dbReference type="OMA" id="PATWCLA"/>
<reference evidence="19" key="2">
    <citation type="submission" date="2025-09" db="UniProtKB">
        <authorList>
            <consortium name="Ensembl"/>
        </authorList>
    </citation>
    <scope>IDENTIFICATION</scope>
</reference>
<dbReference type="GeneTree" id="ENSGT00390000002234"/>
<evidence type="ECO:0000256" key="3">
    <source>
        <dbReference type="ARBA" id="ARBA00022490"/>
    </source>
</evidence>
<evidence type="ECO:0000256" key="13">
    <source>
        <dbReference type="ARBA" id="ARBA00023242"/>
    </source>
</evidence>
<dbReference type="GO" id="GO:0003677">
    <property type="term" value="F:DNA binding"/>
    <property type="evidence" value="ECO:0007669"/>
    <property type="project" value="UniProtKB-KW"/>
</dbReference>
<dbReference type="GO" id="GO:0060340">
    <property type="term" value="P:positive regulation of type I interferon-mediated signaling pathway"/>
    <property type="evidence" value="ECO:0007669"/>
    <property type="project" value="InterPro"/>
</dbReference>
<evidence type="ECO:0000256" key="12">
    <source>
        <dbReference type="ARBA" id="ARBA00023125"/>
    </source>
</evidence>
<dbReference type="GO" id="GO:0097528">
    <property type="term" value="P:execution phase of necroptosis"/>
    <property type="evidence" value="ECO:0007669"/>
    <property type="project" value="Ensembl"/>
</dbReference>
<keyword evidence="9" id="KW-0391">Immunity</keyword>
<comment type="subunit">
    <text evidence="14">Homodimer. Interacts (via RIP homotypic interaction motif) with RIPK3; leading to RIPK3 activation and necroptosis; interaction is enhanced by CASP6. Interacts (via RIP homotypic interaction motif) with RIPK1. Component of the AIM2 PANoptosome complex, a multiprotein complex that drives inflammatory cell death (PANoptosis).</text>
</comment>
<dbReference type="FunFam" id="1.10.10.10:FF:000525">
    <property type="entry name" value="Z-DNA binding protein 1"/>
    <property type="match status" value="1"/>
</dbReference>
<dbReference type="GO" id="GO:0097527">
    <property type="term" value="P:necroptotic signaling pathway"/>
    <property type="evidence" value="ECO:0007669"/>
    <property type="project" value="Ensembl"/>
</dbReference>
<sequence>MAQAPADPGKEGHLEQRILRVLAEAGTPVKLAQLVKECQVPKKELNQVLYRMKTELKVSLTAPATWRLGVATPGGEDPAELAVPSPAKRPLQDTATIPESPGPQFSQREKEIYRFLKDNGPQRALCIAQGLKMRTAKDVNRDLYRMKSRHLLDLDEQSKTWRIYRPEDSGGTAESTSIIYQHNPINVICQNGPNSQISIARSDAIQIGHGNTMTWHAVSREDSSTGPCHLPPMAPGDSSIQGTLVDAWGPQDIHMERSMLRRVQLGHSNEMRLRGVPSEGPAHRPPGSPPVSATAASPEALFEERMPNPGTHPKEVAAQRIHIKSCFLEDATIGNSNKMSVSPGAADPGGAAGSGDREPGEDAGLHPADTQSRSHFPGDIGQPITHNHTNLSPKLEAMTLGKRRRKAADGSHCVDKASHSGSWGAGIE</sequence>
<dbReference type="Pfam" id="PF02295">
    <property type="entry name" value="z-alpha"/>
    <property type="match status" value="1"/>
</dbReference>
<dbReference type="PROSITE" id="PS50139">
    <property type="entry name" value="Z_BINDING"/>
    <property type="match status" value="2"/>
</dbReference>
<evidence type="ECO:0000313" key="19">
    <source>
        <dbReference type="Ensembl" id="ENSCCAP00000001497.1"/>
    </source>
</evidence>
<keyword evidence="4" id="KW-0945">Host-virus interaction</keyword>
<evidence type="ECO:0000256" key="16">
    <source>
        <dbReference type="ARBA" id="ARBA00076088"/>
    </source>
</evidence>
<dbReference type="PANTHER" id="PTHR14966">
    <property type="entry name" value="Z-DNA-BINDING PROTEIN 1"/>
    <property type="match status" value="1"/>
</dbReference>
<dbReference type="GO" id="GO:0003726">
    <property type="term" value="F:double-stranded RNA adenosine deaminase activity"/>
    <property type="evidence" value="ECO:0007669"/>
    <property type="project" value="InterPro"/>
</dbReference>
<reference evidence="19" key="1">
    <citation type="submission" date="2025-08" db="UniProtKB">
        <authorList>
            <consortium name="Ensembl"/>
        </authorList>
    </citation>
    <scope>IDENTIFICATION</scope>
</reference>
<organism evidence="19 20">
    <name type="scientific">Cebus imitator</name>
    <name type="common">Panamanian white-faced capuchin</name>
    <name type="synonym">Cebus capucinus imitator</name>
    <dbReference type="NCBI Taxonomy" id="2715852"/>
    <lineage>
        <taxon>Eukaryota</taxon>
        <taxon>Metazoa</taxon>
        <taxon>Chordata</taxon>
        <taxon>Craniata</taxon>
        <taxon>Vertebrata</taxon>
        <taxon>Euteleostomi</taxon>
        <taxon>Mammalia</taxon>
        <taxon>Eutheria</taxon>
        <taxon>Euarchontoglires</taxon>
        <taxon>Primates</taxon>
        <taxon>Haplorrhini</taxon>
        <taxon>Platyrrhini</taxon>
        <taxon>Cebidae</taxon>
        <taxon>Cebinae</taxon>
        <taxon>Cebus</taxon>
    </lineage>
</organism>
<feature type="compositionally biased region" description="Basic and acidic residues" evidence="17">
    <location>
        <begin position="355"/>
        <end position="364"/>
    </location>
</feature>
<keyword evidence="7" id="KW-0053">Apoptosis</keyword>
<evidence type="ECO:0000256" key="1">
    <source>
        <dbReference type="ARBA" id="ARBA00004123"/>
    </source>
</evidence>
<dbReference type="Proteomes" id="UP000233040">
    <property type="component" value="Unassembled WGS sequence"/>
</dbReference>
<evidence type="ECO:0000256" key="2">
    <source>
        <dbReference type="ARBA" id="ARBA00004496"/>
    </source>
</evidence>
<evidence type="ECO:0000256" key="17">
    <source>
        <dbReference type="SAM" id="MobiDB-lite"/>
    </source>
</evidence>
<feature type="domain" description="Z-binding" evidence="18">
    <location>
        <begin position="8"/>
        <end position="70"/>
    </location>
</feature>
<dbReference type="GO" id="GO:0005829">
    <property type="term" value="C:cytosol"/>
    <property type="evidence" value="ECO:0007669"/>
    <property type="project" value="Ensembl"/>
</dbReference>
<comment type="subcellular location">
    <subcellularLocation>
        <location evidence="2">Cytoplasm</location>
    </subcellularLocation>
    <subcellularLocation>
        <location evidence="1">Nucleus</location>
    </subcellularLocation>
</comment>
<evidence type="ECO:0000256" key="5">
    <source>
        <dbReference type="ARBA" id="ARBA00022588"/>
    </source>
</evidence>
<keyword evidence="3" id="KW-0963">Cytoplasm</keyword>
<keyword evidence="8" id="KW-0677">Repeat</keyword>
<keyword evidence="13" id="KW-0539">Nucleus</keyword>
<dbReference type="Ensembl" id="ENSCCAT00000010208.1">
    <property type="protein sequence ID" value="ENSCCAP00000001497.1"/>
    <property type="gene ID" value="ENSCCAG00000009469.1"/>
</dbReference>
<keyword evidence="12" id="KW-0238">DNA-binding</keyword>
<dbReference type="STRING" id="9516.ENSCCAP00000001497"/>
<dbReference type="InterPro" id="IPR036390">
    <property type="entry name" value="WH_DNA-bd_sf"/>
</dbReference>
<dbReference type="InterPro" id="IPR042371">
    <property type="entry name" value="Z_dom"/>
</dbReference>
<evidence type="ECO:0000256" key="9">
    <source>
        <dbReference type="ARBA" id="ARBA00022859"/>
    </source>
</evidence>
<proteinExistence type="predicted"/>
<keyword evidence="11" id="KW-0051">Antiviral defense</keyword>
<accession>A0A2K5PCY6</accession>
<dbReference type="GO" id="GO:0003723">
    <property type="term" value="F:RNA binding"/>
    <property type="evidence" value="ECO:0007669"/>
    <property type="project" value="UniProtKB-KW"/>
</dbReference>
<evidence type="ECO:0000256" key="15">
    <source>
        <dbReference type="ARBA" id="ARBA00070324"/>
    </source>
</evidence>
<dbReference type="InterPro" id="IPR036388">
    <property type="entry name" value="WH-like_DNA-bd_sf"/>
</dbReference>
<dbReference type="GO" id="GO:0060545">
    <property type="term" value="P:positive regulation of necroptotic process"/>
    <property type="evidence" value="ECO:0007669"/>
    <property type="project" value="Ensembl"/>
</dbReference>
<evidence type="ECO:0000256" key="8">
    <source>
        <dbReference type="ARBA" id="ARBA00022737"/>
    </source>
</evidence>
<gene>
    <name evidence="19" type="primary">ZBP1</name>
</gene>
<evidence type="ECO:0000256" key="10">
    <source>
        <dbReference type="ARBA" id="ARBA00022884"/>
    </source>
</evidence>
<dbReference type="SMART" id="SM00550">
    <property type="entry name" value="Zalpha"/>
    <property type="match status" value="2"/>
</dbReference>
<feature type="compositionally biased region" description="Basic and acidic residues" evidence="17">
    <location>
        <begin position="407"/>
        <end position="418"/>
    </location>
</feature>
<keyword evidence="6" id="KW-1210">Necrosis</keyword>
<feature type="region of interest" description="Disordered" evidence="17">
    <location>
        <begin position="338"/>
        <end position="428"/>
    </location>
</feature>
<evidence type="ECO:0000256" key="4">
    <source>
        <dbReference type="ARBA" id="ARBA00022581"/>
    </source>
</evidence>
<evidence type="ECO:0000259" key="18">
    <source>
        <dbReference type="PROSITE" id="PS50139"/>
    </source>
</evidence>
<dbReference type="GO" id="GO:0140374">
    <property type="term" value="P:antiviral innate immune response"/>
    <property type="evidence" value="ECO:0007669"/>
    <property type="project" value="Ensembl"/>
</dbReference>
<feature type="domain" description="Z-binding" evidence="18">
    <location>
        <begin position="102"/>
        <end position="165"/>
    </location>
</feature>
<feature type="region of interest" description="Disordered" evidence="17">
    <location>
        <begin position="69"/>
        <end position="104"/>
    </location>
</feature>
<evidence type="ECO:0000256" key="6">
    <source>
        <dbReference type="ARBA" id="ARBA00022590"/>
    </source>
</evidence>
<keyword evidence="10" id="KW-0694">RNA-binding</keyword>
<evidence type="ECO:0000256" key="7">
    <source>
        <dbReference type="ARBA" id="ARBA00022703"/>
    </source>
</evidence>
<evidence type="ECO:0000313" key="20">
    <source>
        <dbReference type="Proteomes" id="UP000233040"/>
    </source>
</evidence>
<dbReference type="PANTHER" id="PTHR14966:SF0">
    <property type="entry name" value="Z-DNA-BINDING PROTEIN 1"/>
    <property type="match status" value="1"/>
</dbReference>
<evidence type="ECO:0000256" key="14">
    <source>
        <dbReference type="ARBA" id="ARBA00066144"/>
    </source>
</evidence>
<protein>
    <recommendedName>
        <fullName evidence="15">Z-DNA-binding protein 1</fullName>
    </recommendedName>
    <alternativeName>
        <fullName evidence="16">Tumor stroma and activated macrophage protein DLM-1</fullName>
    </alternativeName>
</protein>
<dbReference type="Gene3D" id="1.10.10.10">
    <property type="entry name" value="Winged helix-like DNA-binding domain superfamily/Winged helix DNA-binding domain"/>
    <property type="match status" value="2"/>
</dbReference>
<dbReference type="GO" id="GO:0006915">
    <property type="term" value="P:apoptotic process"/>
    <property type="evidence" value="ECO:0007669"/>
    <property type="project" value="UniProtKB-KW"/>
</dbReference>
<keyword evidence="5" id="KW-0399">Innate immunity</keyword>
<dbReference type="InterPro" id="IPR042361">
    <property type="entry name" value="ZBP1"/>
</dbReference>
<keyword evidence="20" id="KW-1185">Reference proteome</keyword>